<sequence>MGHGPASQARQALGPQRCGRGAAQTQTQSKPAGEGHAATGHGALGFSHCCCGRRRWPPVGPGLASPRGRAGLCLSEVPAGVGEPGSRGRVSEADRTCLLQMELPPALSDQRAVLHAGLRLLPLGVGVAPLLGVLRLVGAQKVPEPLLGEGLAAQRPALPLPLDRGGAHTPASEVVRQRRPNGPEHLAHRVLCRGLRLPRQEAVEEPEWWQQEALVKAGRTMTSLTRERALARKARREDTAWATARTEDRAMRPCACAAVRQRGRSAEPSLNSHHQPREMRKDYWNLPRCKAHVTPLSDLEGSG</sequence>
<accession>A0A8J6A7N4</accession>
<dbReference type="Proteomes" id="UP000700334">
    <property type="component" value="Unassembled WGS sequence"/>
</dbReference>
<evidence type="ECO:0000313" key="2">
    <source>
        <dbReference type="EMBL" id="KAG8513737.1"/>
    </source>
</evidence>
<evidence type="ECO:0000313" key="3">
    <source>
        <dbReference type="Proteomes" id="UP000700334"/>
    </source>
</evidence>
<comment type="caution">
    <text evidence="2">The sequence shown here is derived from an EMBL/GenBank/DDBJ whole genome shotgun (WGS) entry which is preliminary data.</text>
</comment>
<reference evidence="2" key="1">
    <citation type="journal article" date="2021" name="Evol. Appl.">
        <title>The genome of the Pyrenean desman and the effects of bottlenecks and inbreeding on the genomic landscape of an endangered species.</title>
        <authorList>
            <person name="Escoda L."/>
            <person name="Castresana J."/>
        </authorList>
    </citation>
    <scope>NUCLEOTIDE SEQUENCE</scope>
    <source>
        <strain evidence="2">IBE-C5619</strain>
    </source>
</reference>
<organism evidence="2 3">
    <name type="scientific">Galemys pyrenaicus</name>
    <name type="common">Iberian desman</name>
    <name type="synonym">Pyrenean desman</name>
    <dbReference type="NCBI Taxonomy" id="202257"/>
    <lineage>
        <taxon>Eukaryota</taxon>
        <taxon>Metazoa</taxon>
        <taxon>Chordata</taxon>
        <taxon>Craniata</taxon>
        <taxon>Vertebrata</taxon>
        <taxon>Euteleostomi</taxon>
        <taxon>Mammalia</taxon>
        <taxon>Eutheria</taxon>
        <taxon>Laurasiatheria</taxon>
        <taxon>Eulipotyphla</taxon>
        <taxon>Talpidae</taxon>
        <taxon>Galemys</taxon>
    </lineage>
</organism>
<evidence type="ECO:0000256" key="1">
    <source>
        <dbReference type="SAM" id="MobiDB-lite"/>
    </source>
</evidence>
<dbReference type="EMBL" id="JAGFMF010011760">
    <property type="protein sequence ID" value="KAG8513737.1"/>
    <property type="molecule type" value="Genomic_DNA"/>
</dbReference>
<feature type="region of interest" description="Disordered" evidence="1">
    <location>
        <begin position="1"/>
        <end position="38"/>
    </location>
</feature>
<name>A0A8J6A7N4_GALPY</name>
<protein>
    <submittedName>
        <fullName evidence="2">Germ cell-specific gene 1 protein</fullName>
    </submittedName>
</protein>
<dbReference type="AlphaFoldDB" id="A0A8J6A7N4"/>
<keyword evidence="3" id="KW-1185">Reference proteome</keyword>
<proteinExistence type="predicted"/>
<gene>
    <name evidence="2" type="ORF">J0S82_000406</name>
</gene>